<proteinExistence type="predicted"/>
<protein>
    <submittedName>
        <fullName evidence="1">Glycosyltransferase family 1 protein</fullName>
    </submittedName>
</protein>
<dbReference type="SUPFAM" id="SSF53756">
    <property type="entry name" value="UDP-Glycosyltransferase/glycogen phosphorylase"/>
    <property type="match status" value="1"/>
</dbReference>
<dbReference type="EMBL" id="JBHLSV010000018">
    <property type="protein sequence ID" value="MFC0675032.1"/>
    <property type="molecule type" value="Genomic_DNA"/>
</dbReference>
<dbReference type="Proteomes" id="UP001589793">
    <property type="component" value="Unassembled WGS sequence"/>
</dbReference>
<comment type="caution">
    <text evidence="1">The sequence shown here is derived from an EMBL/GenBank/DDBJ whole genome shotgun (WGS) entry which is preliminary data.</text>
</comment>
<evidence type="ECO:0000313" key="2">
    <source>
        <dbReference type="Proteomes" id="UP001589793"/>
    </source>
</evidence>
<evidence type="ECO:0000313" key="1">
    <source>
        <dbReference type="EMBL" id="MFC0675032.1"/>
    </source>
</evidence>
<sequence>MDSPSPSSRARVLILCFSPLERDARVLRQIDTLSADFAVTTCGYGPPPRAGIEHVRLPDGLTAWKLDRPLVIARRFRRAYWKQESVVAAWKALQGREFDVILADDVETVPLALALRPKAGVHADLHEYSPRLKEDLLPWRLFVAPYIRWICRTAVAAATSVTTVSEGLAREYEREFGFRTDVLTNAAPYQDRRPAPVQSPVRMVHSGAAMPKRQLEVMIEAAMAVERDAPGSVVFDLYLTPNHPAYVQELRELAAGSAGAVRVLDPVPHADLPAALAAYDVGLFACPDTTFSLEHALPNKFFDYVQARLAIAISPSPEMVALLERHDLGVRSAQMSASSFADALRSLTPERIAHFKQSADRAARALSSEEEMPKLTAIVRRILEGAA</sequence>
<organism evidence="1 2">
    <name type="scientific">Brachybacterium hainanense</name>
    <dbReference type="NCBI Taxonomy" id="1541174"/>
    <lineage>
        <taxon>Bacteria</taxon>
        <taxon>Bacillati</taxon>
        <taxon>Actinomycetota</taxon>
        <taxon>Actinomycetes</taxon>
        <taxon>Micrococcales</taxon>
        <taxon>Dermabacteraceae</taxon>
        <taxon>Brachybacterium</taxon>
    </lineage>
</organism>
<dbReference type="RefSeq" id="WP_376981681.1">
    <property type="nucleotide sequence ID" value="NZ_JBHLSV010000018.1"/>
</dbReference>
<keyword evidence="2" id="KW-1185">Reference proteome</keyword>
<gene>
    <name evidence="1" type="ORF">ACFFF6_13785</name>
</gene>
<accession>A0ABV6RDH1</accession>
<dbReference type="Gene3D" id="3.40.50.2000">
    <property type="entry name" value="Glycogen Phosphorylase B"/>
    <property type="match status" value="2"/>
</dbReference>
<reference evidence="1 2" key="1">
    <citation type="submission" date="2024-09" db="EMBL/GenBank/DDBJ databases">
        <authorList>
            <person name="Sun Q."/>
            <person name="Mori K."/>
        </authorList>
    </citation>
    <scope>NUCLEOTIDE SEQUENCE [LARGE SCALE GENOMIC DNA]</scope>
    <source>
        <strain evidence="1 2">CICC 10874</strain>
    </source>
</reference>
<name>A0ABV6RDH1_9MICO</name>